<evidence type="ECO:0000256" key="2">
    <source>
        <dbReference type="ARBA" id="ARBA00012588"/>
    </source>
</evidence>
<feature type="domain" description="Starch synthase catalytic" evidence="6">
    <location>
        <begin position="25"/>
        <end position="280"/>
    </location>
</feature>
<protein>
    <recommendedName>
        <fullName evidence="2">starch synthase</fullName>
        <ecNumber evidence="2">2.4.1.21</ecNumber>
    </recommendedName>
</protein>
<dbReference type="InterPro" id="IPR001296">
    <property type="entry name" value="Glyco_trans_1"/>
</dbReference>
<dbReference type="GO" id="GO:0005978">
    <property type="term" value="P:glycogen biosynthetic process"/>
    <property type="evidence" value="ECO:0007669"/>
    <property type="project" value="TreeGrafter"/>
</dbReference>
<keyword evidence="4" id="KW-0808">Transferase</keyword>
<dbReference type="AlphaFoldDB" id="A0A1H5N1Z6"/>
<dbReference type="GO" id="GO:0009011">
    <property type="term" value="F:alpha-1,4-glucan glucosyltransferase (ADP-glucose donor) activity"/>
    <property type="evidence" value="ECO:0007669"/>
    <property type="project" value="UniProtKB-EC"/>
</dbReference>
<dbReference type="Pfam" id="PF00534">
    <property type="entry name" value="Glycos_transf_1"/>
    <property type="match status" value="1"/>
</dbReference>
<keyword evidence="8" id="KW-1185">Reference proteome</keyword>
<evidence type="ECO:0000259" key="5">
    <source>
        <dbReference type="Pfam" id="PF00534"/>
    </source>
</evidence>
<sequence>MLGVIQLFSKPEEQANLNRKIMNNFLFVASENDAISNCKVGGVGDVIRDVPRQISKRGDRVHVVTPSYSRLHQEGTLISKLNVQLREVTYVTYLYEVKAKEEDENISHYVIHHPEIEAGNLGGIYQHDAFEPFYTDVIKFTIFCTAVAEAIKQKKFGKLDIVHLHDWHSSTLLFLKEYHPAYSALEKLRFVYCIHNLALQGIRPFENSYSSLKNWFPKIDFDKDALRDPRYADCYNLMAIGIRFADAVHTVSPSYKQDVLLPSEAPEFVGGEGLENDLRQADKDGRFHGILNGSNYHDLKETKKNKLFPNIATGIFKQLQKEHNRQKAEFLAHTGEKVVPFLKKRPNFICASVARLTEQKFYFFKRSPEALIQILDKLERVGGIYVLLGTGAPDYEELLRDISYKKRNFIFINTQSEEVVNSIYRDSDLYFMPSLFEPCGISQMLAMRHGQPCLVHHTGGLKDTVQHVHTGFTFDGKTYDEKVYNMVEGFKEALYLFEHEKSTWKQIQLNARKMRFTWKKSVDEYYKLLYTGNAMEVGIA</sequence>
<name>A0A1H5N1Z6_9FLAO</name>
<reference evidence="7 8" key="1">
    <citation type="submission" date="2016-10" db="EMBL/GenBank/DDBJ databases">
        <authorList>
            <person name="de Groot N.N."/>
        </authorList>
    </citation>
    <scope>NUCLEOTIDE SEQUENCE [LARGE SCALE GENOMIC DNA]</scope>
    <source>
        <strain evidence="7 8">DSM 23553</strain>
    </source>
</reference>
<dbReference type="Pfam" id="PF08323">
    <property type="entry name" value="Glyco_transf_5"/>
    <property type="match status" value="1"/>
</dbReference>
<evidence type="ECO:0000313" key="7">
    <source>
        <dbReference type="EMBL" id="SEE95563.1"/>
    </source>
</evidence>
<evidence type="ECO:0000313" key="8">
    <source>
        <dbReference type="Proteomes" id="UP000199448"/>
    </source>
</evidence>
<dbReference type="Proteomes" id="UP000199448">
    <property type="component" value="Unassembled WGS sequence"/>
</dbReference>
<dbReference type="EC" id="2.4.1.21" evidence="2"/>
<organism evidence="7 8">
    <name type="scientific">Salinimicrobium catena</name>
    <dbReference type="NCBI Taxonomy" id="390640"/>
    <lineage>
        <taxon>Bacteria</taxon>
        <taxon>Pseudomonadati</taxon>
        <taxon>Bacteroidota</taxon>
        <taxon>Flavobacteriia</taxon>
        <taxon>Flavobacteriales</taxon>
        <taxon>Flavobacteriaceae</taxon>
        <taxon>Salinimicrobium</taxon>
    </lineage>
</organism>
<dbReference type="InterPro" id="IPR013534">
    <property type="entry name" value="Starch_synth_cat_dom"/>
</dbReference>
<dbReference type="PANTHER" id="PTHR45825:SF11">
    <property type="entry name" value="ALPHA AMYLASE DOMAIN-CONTAINING PROTEIN"/>
    <property type="match status" value="1"/>
</dbReference>
<accession>A0A1H5N1Z6</accession>
<dbReference type="GO" id="GO:0005829">
    <property type="term" value="C:cytosol"/>
    <property type="evidence" value="ECO:0007669"/>
    <property type="project" value="TreeGrafter"/>
</dbReference>
<dbReference type="PANTHER" id="PTHR45825">
    <property type="entry name" value="GRANULE-BOUND STARCH SYNTHASE 1, CHLOROPLASTIC/AMYLOPLASTIC"/>
    <property type="match status" value="1"/>
</dbReference>
<keyword evidence="3" id="KW-0328">Glycosyltransferase</keyword>
<feature type="domain" description="Glycosyl transferase family 1" evidence="5">
    <location>
        <begin position="367"/>
        <end position="480"/>
    </location>
</feature>
<proteinExistence type="predicted"/>
<comment type="catalytic activity">
    <reaction evidence="1">
        <text>[(1-&gt;4)-alpha-D-glucosyl](n) + ADP-alpha-D-glucose = [(1-&gt;4)-alpha-D-glucosyl](n+1) + ADP + H(+)</text>
        <dbReference type="Rhea" id="RHEA:18189"/>
        <dbReference type="Rhea" id="RHEA-COMP:9584"/>
        <dbReference type="Rhea" id="RHEA-COMP:9587"/>
        <dbReference type="ChEBI" id="CHEBI:15378"/>
        <dbReference type="ChEBI" id="CHEBI:15444"/>
        <dbReference type="ChEBI" id="CHEBI:57498"/>
        <dbReference type="ChEBI" id="CHEBI:456216"/>
        <dbReference type="EC" id="2.4.1.21"/>
    </reaction>
</comment>
<evidence type="ECO:0000259" key="6">
    <source>
        <dbReference type="Pfam" id="PF08323"/>
    </source>
</evidence>
<evidence type="ECO:0000256" key="3">
    <source>
        <dbReference type="ARBA" id="ARBA00022676"/>
    </source>
</evidence>
<evidence type="ECO:0000256" key="1">
    <source>
        <dbReference type="ARBA" id="ARBA00001478"/>
    </source>
</evidence>
<dbReference type="STRING" id="390640.SAMN04488034_103271"/>
<dbReference type="EMBL" id="FNUG01000003">
    <property type="protein sequence ID" value="SEE95563.1"/>
    <property type="molecule type" value="Genomic_DNA"/>
</dbReference>
<gene>
    <name evidence="7" type="ORF">SAMN04488034_103271</name>
</gene>
<dbReference type="Gene3D" id="3.40.50.2000">
    <property type="entry name" value="Glycogen Phosphorylase B"/>
    <property type="match status" value="2"/>
</dbReference>
<evidence type="ECO:0000256" key="4">
    <source>
        <dbReference type="ARBA" id="ARBA00022679"/>
    </source>
</evidence>
<dbReference type="SUPFAM" id="SSF53756">
    <property type="entry name" value="UDP-Glycosyltransferase/glycogen phosphorylase"/>
    <property type="match status" value="1"/>
</dbReference>